<sequence>MKLKKNNKNKILFIIIAILIIYILWLVIYSVDRKVNSSAMLLAEAQFKQEATEIMQNNVYEVYTQGTQSQDFLKIEKDSEGNITLLRADTVRMTALAQKVALKCTKDIENLGKNGVKVPWGYVTNNNLLSRFGPKITACMEPIGRVQIKYSSEFEAAGINQTRHKIKITLSARIKVILPTENREVLVENDMPVSETIIVGKIPNTNLSLGN</sequence>
<evidence type="ECO:0000313" key="1">
    <source>
        <dbReference type="EMBL" id="GKX66000.1"/>
    </source>
</evidence>
<organism evidence="1 2">
    <name type="scientific">Inconstantimicrobium mannanitabidum</name>
    <dbReference type="NCBI Taxonomy" id="1604901"/>
    <lineage>
        <taxon>Bacteria</taxon>
        <taxon>Bacillati</taxon>
        <taxon>Bacillota</taxon>
        <taxon>Clostridia</taxon>
        <taxon>Eubacteriales</taxon>
        <taxon>Clostridiaceae</taxon>
        <taxon>Inconstantimicrobium</taxon>
    </lineage>
</organism>
<gene>
    <name evidence="1" type="ORF">rsdtw13_12580</name>
</gene>
<accession>A0ACB5R9Y7</accession>
<comment type="caution">
    <text evidence="1">The sequence shown here is derived from an EMBL/GenBank/DDBJ whole genome shotgun (WGS) entry which is preliminary data.</text>
</comment>
<protein>
    <submittedName>
        <fullName evidence="1">Sporulation protein YunB</fullName>
    </submittedName>
</protein>
<reference evidence="1" key="1">
    <citation type="journal article" date="2025" name="Int. J. Syst. Evol. Microbiol.">
        <title>Inconstantimicrobium mannanitabidum sp. nov., a novel member of the family Clostridiaceae isolated from anoxic soil under the treatment of reductive soil disinfestation.</title>
        <authorList>
            <person name="Ueki A."/>
            <person name="Tonouchi A."/>
            <person name="Honma S."/>
            <person name="Kaku N."/>
            <person name="Ueki K."/>
        </authorList>
    </citation>
    <scope>NUCLEOTIDE SEQUENCE</scope>
    <source>
        <strain evidence="1">TW13</strain>
    </source>
</reference>
<dbReference type="Proteomes" id="UP001058074">
    <property type="component" value="Unassembled WGS sequence"/>
</dbReference>
<proteinExistence type="predicted"/>
<dbReference type="EMBL" id="BROD01000001">
    <property type="protein sequence ID" value="GKX66000.1"/>
    <property type="molecule type" value="Genomic_DNA"/>
</dbReference>
<name>A0ACB5R9Y7_9CLOT</name>
<keyword evidence="2" id="KW-1185">Reference proteome</keyword>
<evidence type="ECO:0000313" key="2">
    <source>
        <dbReference type="Proteomes" id="UP001058074"/>
    </source>
</evidence>